<gene>
    <name evidence="1" type="ORF">IE81DRAFT_91776</name>
</gene>
<keyword evidence="2" id="KW-1185">Reference proteome</keyword>
<dbReference type="EMBL" id="KZ819551">
    <property type="protein sequence ID" value="PWN38720.1"/>
    <property type="molecule type" value="Genomic_DNA"/>
</dbReference>
<dbReference type="GeneID" id="37039613"/>
<dbReference type="InParanoid" id="A0A316VN32"/>
<dbReference type="Proteomes" id="UP000245783">
    <property type="component" value="Unassembled WGS sequence"/>
</dbReference>
<evidence type="ECO:0000313" key="1">
    <source>
        <dbReference type="EMBL" id="PWN38720.1"/>
    </source>
</evidence>
<proteinExistence type="predicted"/>
<accession>A0A316VN32</accession>
<evidence type="ECO:0000313" key="2">
    <source>
        <dbReference type="Proteomes" id="UP000245783"/>
    </source>
</evidence>
<sequence>MMYACRQTRSRMIQGPALAAVAVWGYPLEVVVSRVEGCMLHGPARRRHSRLLSYCCILRHICRTTSLSLYNRARSLARSCPALLAPCPPMMMAADDRADLRIQSVRNAYAAAAV</sequence>
<organism evidence="1 2">
    <name type="scientific">Ceraceosorus guamensis</name>
    <dbReference type="NCBI Taxonomy" id="1522189"/>
    <lineage>
        <taxon>Eukaryota</taxon>
        <taxon>Fungi</taxon>
        <taxon>Dikarya</taxon>
        <taxon>Basidiomycota</taxon>
        <taxon>Ustilaginomycotina</taxon>
        <taxon>Exobasidiomycetes</taxon>
        <taxon>Ceraceosorales</taxon>
        <taxon>Ceraceosoraceae</taxon>
        <taxon>Ceraceosorus</taxon>
    </lineage>
</organism>
<dbReference type="AlphaFoldDB" id="A0A316VN32"/>
<reference evidence="1 2" key="1">
    <citation type="journal article" date="2018" name="Mol. Biol. Evol.">
        <title>Broad Genomic Sampling Reveals a Smut Pathogenic Ancestry of the Fungal Clade Ustilaginomycotina.</title>
        <authorList>
            <person name="Kijpornyongpan T."/>
            <person name="Mondo S.J."/>
            <person name="Barry K."/>
            <person name="Sandor L."/>
            <person name="Lee J."/>
            <person name="Lipzen A."/>
            <person name="Pangilinan J."/>
            <person name="LaButti K."/>
            <person name="Hainaut M."/>
            <person name="Henrissat B."/>
            <person name="Grigoriev I.V."/>
            <person name="Spatafora J.W."/>
            <person name="Aime M.C."/>
        </authorList>
    </citation>
    <scope>NUCLEOTIDE SEQUENCE [LARGE SCALE GENOMIC DNA]</scope>
    <source>
        <strain evidence="1 2">MCA 4658</strain>
    </source>
</reference>
<protein>
    <submittedName>
        <fullName evidence="1">Uncharacterized protein</fullName>
    </submittedName>
</protein>
<name>A0A316VN32_9BASI</name>
<dbReference type="RefSeq" id="XP_025365880.1">
    <property type="nucleotide sequence ID" value="XM_025517743.1"/>
</dbReference>